<organism evidence="2 3">
    <name type="scientific">Colletotrichum higginsianum (strain IMI 349063)</name>
    <name type="common">Crucifer anthracnose fungus</name>
    <dbReference type="NCBI Taxonomy" id="759273"/>
    <lineage>
        <taxon>Eukaryota</taxon>
        <taxon>Fungi</taxon>
        <taxon>Dikarya</taxon>
        <taxon>Ascomycota</taxon>
        <taxon>Pezizomycotina</taxon>
        <taxon>Sordariomycetes</taxon>
        <taxon>Hypocreomycetidae</taxon>
        <taxon>Glomerellales</taxon>
        <taxon>Glomerellaceae</taxon>
        <taxon>Colletotrichum</taxon>
        <taxon>Colletotrichum destructivum species complex</taxon>
    </lineage>
</organism>
<dbReference type="Proteomes" id="UP000007174">
    <property type="component" value="Unassembled WGS sequence"/>
</dbReference>
<dbReference type="AlphaFoldDB" id="H1VIL7"/>
<accession>H1VIL7</accession>
<evidence type="ECO:0000313" key="3">
    <source>
        <dbReference type="Proteomes" id="UP000007174"/>
    </source>
</evidence>
<protein>
    <submittedName>
        <fullName evidence="2">Uncharacterized protein</fullName>
    </submittedName>
</protein>
<dbReference type="EMBL" id="CACQ02003854">
    <property type="protein sequence ID" value="CCF40070.1"/>
    <property type="molecule type" value="Genomic_DNA"/>
</dbReference>
<dbReference type="HOGENOM" id="CLU_2573755_0_0_1"/>
<sequence>MRAVTNDDTGSPGLLARESVAGWRVRQQRSIRRPPAAVYTMNGIDILCDAAGSDMLNSLYSPPEVPKSRPNIHLSSSGSAS</sequence>
<evidence type="ECO:0000256" key="1">
    <source>
        <dbReference type="SAM" id="MobiDB-lite"/>
    </source>
</evidence>
<gene>
    <name evidence="2" type="ORF">CH063_10736</name>
</gene>
<name>H1VIL7_COLHI</name>
<reference evidence="3" key="1">
    <citation type="journal article" date="2012" name="Nat. Genet.">
        <title>Lifestyle transitions in plant pathogenic Colletotrichum fungi deciphered by genome and transcriptome analyses.</title>
        <authorList>
            <person name="O'Connell R.J."/>
            <person name="Thon M.R."/>
            <person name="Hacquard S."/>
            <person name="Amyotte S.G."/>
            <person name="Kleemann J."/>
            <person name="Torres M.F."/>
            <person name="Damm U."/>
            <person name="Buiate E.A."/>
            <person name="Epstein L."/>
            <person name="Alkan N."/>
            <person name="Altmueller J."/>
            <person name="Alvarado-Balderrama L."/>
            <person name="Bauser C.A."/>
            <person name="Becker C."/>
            <person name="Birren B.W."/>
            <person name="Chen Z."/>
            <person name="Choi J."/>
            <person name="Crouch J.A."/>
            <person name="Duvick J.P."/>
            <person name="Farman M.A."/>
            <person name="Gan P."/>
            <person name="Heiman D."/>
            <person name="Henrissat B."/>
            <person name="Howard R.J."/>
            <person name="Kabbage M."/>
            <person name="Koch C."/>
            <person name="Kracher B."/>
            <person name="Kubo Y."/>
            <person name="Law A.D."/>
            <person name="Lebrun M.-H."/>
            <person name="Lee Y.-H."/>
            <person name="Miyara I."/>
            <person name="Moore N."/>
            <person name="Neumann U."/>
            <person name="Nordstroem K."/>
            <person name="Panaccione D.G."/>
            <person name="Panstruga R."/>
            <person name="Place M."/>
            <person name="Proctor R.H."/>
            <person name="Prusky D."/>
            <person name="Rech G."/>
            <person name="Reinhardt R."/>
            <person name="Rollins J.A."/>
            <person name="Rounsley S."/>
            <person name="Schardl C.L."/>
            <person name="Schwartz D.C."/>
            <person name="Shenoy N."/>
            <person name="Shirasu K."/>
            <person name="Sikhakolli U.R."/>
            <person name="Stueber K."/>
            <person name="Sukno S.A."/>
            <person name="Sweigard J.A."/>
            <person name="Takano Y."/>
            <person name="Takahara H."/>
            <person name="Trail F."/>
            <person name="van der Does H.C."/>
            <person name="Voll L.M."/>
            <person name="Will I."/>
            <person name="Young S."/>
            <person name="Zeng Q."/>
            <person name="Zhang J."/>
            <person name="Zhou S."/>
            <person name="Dickman M.B."/>
            <person name="Schulze-Lefert P."/>
            <person name="Ver Loren van Themaat E."/>
            <person name="Ma L.-J."/>
            <person name="Vaillancourt L.J."/>
        </authorList>
    </citation>
    <scope>NUCLEOTIDE SEQUENCE [LARGE SCALE GENOMIC DNA]</scope>
    <source>
        <strain evidence="3">IMI 349063</strain>
    </source>
</reference>
<proteinExistence type="predicted"/>
<feature type="region of interest" description="Disordered" evidence="1">
    <location>
        <begin position="61"/>
        <end position="81"/>
    </location>
</feature>
<evidence type="ECO:0000313" key="2">
    <source>
        <dbReference type="EMBL" id="CCF40070.1"/>
    </source>
</evidence>